<gene>
    <name evidence="11" type="primary">uup</name>
    <name evidence="13" type="ORF">HKW67_02980</name>
</gene>
<evidence type="ECO:0000256" key="6">
    <source>
        <dbReference type="ARBA" id="ARBA00022840"/>
    </source>
</evidence>
<organism evidence="13 14">
    <name type="scientific">Gemmatimonas groenlandica</name>
    <dbReference type="NCBI Taxonomy" id="2732249"/>
    <lineage>
        <taxon>Bacteria</taxon>
        <taxon>Pseudomonadati</taxon>
        <taxon>Gemmatimonadota</taxon>
        <taxon>Gemmatimonadia</taxon>
        <taxon>Gemmatimonadales</taxon>
        <taxon>Gemmatimonadaceae</taxon>
        <taxon>Gemmatimonas</taxon>
    </lineage>
</organism>
<dbReference type="GO" id="GO:0043022">
    <property type="term" value="F:ribosome binding"/>
    <property type="evidence" value="ECO:0007669"/>
    <property type="project" value="UniProtKB-UniRule"/>
</dbReference>
<feature type="domain" description="ABC transporter" evidence="12">
    <location>
        <begin position="4"/>
        <end position="253"/>
    </location>
</feature>
<feature type="binding site" evidence="11">
    <location>
        <begin position="352"/>
        <end position="359"/>
    </location>
    <ligand>
        <name>ATP</name>
        <dbReference type="ChEBI" id="CHEBI:30616"/>
        <label>2</label>
    </ligand>
</feature>
<protein>
    <recommendedName>
        <fullName evidence="11">ATP-binding protein Uup</fullName>
        <ecNumber evidence="11">3.6.1.-</ecNumber>
    </recommendedName>
</protein>
<dbReference type="CDD" id="cd03221">
    <property type="entry name" value="ABCF_EF-3"/>
    <property type="match status" value="2"/>
</dbReference>
<dbReference type="AlphaFoldDB" id="A0A6M4IIC8"/>
<evidence type="ECO:0000313" key="13">
    <source>
        <dbReference type="EMBL" id="QJR34553.1"/>
    </source>
</evidence>
<dbReference type="Gene3D" id="3.40.50.300">
    <property type="entry name" value="P-loop containing nucleotide triphosphate hydrolases"/>
    <property type="match status" value="2"/>
</dbReference>
<evidence type="ECO:0000256" key="4">
    <source>
        <dbReference type="ARBA" id="ARBA00022763"/>
    </source>
</evidence>
<comment type="subcellular location">
    <subcellularLocation>
        <location evidence="11">Cytoplasm</location>
    </subcellularLocation>
    <text evidence="11">Associates with ribosomes.</text>
</comment>
<dbReference type="SMART" id="SM00382">
    <property type="entry name" value="AAA"/>
    <property type="match status" value="2"/>
</dbReference>
<dbReference type="FunFam" id="3.40.50.300:FF:000309">
    <property type="entry name" value="ABC transporter ATP-binding protein"/>
    <property type="match status" value="1"/>
</dbReference>
<dbReference type="RefSeq" id="WP_171223980.1">
    <property type="nucleotide sequence ID" value="NZ_CP053085.1"/>
</dbReference>
<dbReference type="GO" id="GO:0003677">
    <property type="term" value="F:DNA binding"/>
    <property type="evidence" value="ECO:0007669"/>
    <property type="project" value="UniProtKB-UniRule"/>
</dbReference>
<accession>A0A6M4IIC8</accession>
<dbReference type="Proteomes" id="UP000500938">
    <property type="component" value="Chromosome"/>
</dbReference>
<dbReference type="InterPro" id="IPR017871">
    <property type="entry name" value="ABC_transporter-like_CS"/>
</dbReference>
<keyword evidence="14" id="KW-1185">Reference proteome</keyword>
<dbReference type="HAMAP" id="MF_00848">
    <property type="entry name" value="Uup"/>
    <property type="match status" value="1"/>
</dbReference>
<dbReference type="Pfam" id="PF16326">
    <property type="entry name" value="ABC_tran_CTD"/>
    <property type="match status" value="1"/>
</dbReference>
<dbReference type="SUPFAM" id="SSF52540">
    <property type="entry name" value="P-loop containing nucleoside triphosphate hydrolases"/>
    <property type="match status" value="2"/>
</dbReference>
<evidence type="ECO:0000259" key="12">
    <source>
        <dbReference type="PROSITE" id="PS50893"/>
    </source>
</evidence>
<dbReference type="InterPro" id="IPR003593">
    <property type="entry name" value="AAA+_ATPase"/>
</dbReference>
<reference evidence="13 14" key="1">
    <citation type="submission" date="2020-05" db="EMBL/GenBank/DDBJ databases">
        <title>Complete genome sequence of Gemmatimonas greenlandica TET16.</title>
        <authorList>
            <person name="Zeng Y."/>
        </authorList>
    </citation>
    <scope>NUCLEOTIDE SEQUENCE [LARGE SCALE GENOMIC DNA]</scope>
    <source>
        <strain evidence="13 14">TET16</strain>
    </source>
</reference>
<dbReference type="GO" id="GO:0016887">
    <property type="term" value="F:ATP hydrolysis activity"/>
    <property type="evidence" value="ECO:0007669"/>
    <property type="project" value="UniProtKB-UniRule"/>
</dbReference>
<keyword evidence="7 11" id="KW-0238">DNA-binding</keyword>
<keyword evidence="4 11" id="KW-0227">DNA damage</keyword>
<evidence type="ECO:0000256" key="3">
    <source>
        <dbReference type="ARBA" id="ARBA00022741"/>
    </source>
</evidence>
<dbReference type="InterPro" id="IPR043686">
    <property type="entry name" value="Uup"/>
</dbReference>
<keyword evidence="1 11" id="KW-0963">Cytoplasm</keyword>
<dbReference type="Gene3D" id="1.10.287.380">
    <property type="entry name" value="Valyl-tRNA synthetase, C-terminal domain"/>
    <property type="match status" value="1"/>
</dbReference>
<dbReference type="InterPro" id="IPR051309">
    <property type="entry name" value="ABCF_ATPase"/>
</dbReference>
<dbReference type="Pfam" id="PF12848">
    <property type="entry name" value="ABC_tran_Xtn"/>
    <property type="match status" value="1"/>
</dbReference>
<keyword evidence="3 11" id="KW-0547">Nucleotide-binding</keyword>
<evidence type="ECO:0000256" key="1">
    <source>
        <dbReference type="ARBA" id="ARBA00022490"/>
    </source>
</evidence>
<comment type="function">
    <text evidence="11">Probably plays a role in ribosome assembly or function. May be involved in resolution of branched DNA intermediates that result from template switching in postreplication gaps. Binds DNA and has ATPase activity.</text>
</comment>
<feature type="domain" description="ABC transporter" evidence="12">
    <location>
        <begin position="320"/>
        <end position="538"/>
    </location>
</feature>
<comment type="similarity">
    <text evidence="10 11">Belongs to the ABC transporter superfamily. ABCF family. Uup subfamily.</text>
</comment>
<evidence type="ECO:0000256" key="5">
    <source>
        <dbReference type="ARBA" id="ARBA00022801"/>
    </source>
</evidence>
<dbReference type="InterPro" id="IPR027417">
    <property type="entry name" value="P-loop_NTPase"/>
</dbReference>
<dbReference type="EC" id="3.6.1.-" evidence="11"/>
<dbReference type="GO" id="GO:0005524">
    <property type="term" value="F:ATP binding"/>
    <property type="evidence" value="ECO:0007669"/>
    <property type="project" value="UniProtKB-UniRule"/>
</dbReference>
<name>A0A6M4IIC8_9BACT</name>
<dbReference type="PROSITE" id="PS50893">
    <property type="entry name" value="ABC_TRANSPORTER_2"/>
    <property type="match status" value="2"/>
</dbReference>
<evidence type="ECO:0000256" key="9">
    <source>
        <dbReference type="ARBA" id="ARBA00049360"/>
    </source>
</evidence>
<proteinExistence type="inferred from homology"/>
<evidence type="ECO:0000256" key="8">
    <source>
        <dbReference type="ARBA" id="ARBA00023204"/>
    </source>
</evidence>
<dbReference type="GO" id="GO:0005737">
    <property type="term" value="C:cytoplasm"/>
    <property type="evidence" value="ECO:0007669"/>
    <property type="project" value="UniProtKB-SubCell"/>
</dbReference>
<keyword evidence="6 11" id="KW-0067">ATP-binding</keyword>
<dbReference type="PANTHER" id="PTHR42855:SF1">
    <property type="entry name" value="ABC TRANSPORTER DOMAIN-CONTAINING PROTEIN"/>
    <property type="match status" value="1"/>
</dbReference>
<dbReference type="Pfam" id="PF00005">
    <property type="entry name" value="ABC_tran"/>
    <property type="match status" value="2"/>
</dbReference>
<dbReference type="PROSITE" id="PS00211">
    <property type="entry name" value="ABC_TRANSPORTER_1"/>
    <property type="match status" value="1"/>
</dbReference>
<evidence type="ECO:0000313" key="14">
    <source>
        <dbReference type="Proteomes" id="UP000500938"/>
    </source>
</evidence>
<evidence type="ECO:0000256" key="7">
    <source>
        <dbReference type="ARBA" id="ARBA00023125"/>
    </source>
</evidence>
<keyword evidence="8 11" id="KW-0234">DNA repair</keyword>
<keyword evidence="2 11" id="KW-0677">Repeat</keyword>
<dbReference type="InterPro" id="IPR037118">
    <property type="entry name" value="Val-tRNA_synth_C_sf"/>
</dbReference>
<evidence type="ECO:0000256" key="10">
    <source>
        <dbReference type="ARBA" id="ARBA00061478"/>
    </source>
</evidence>
<dbReference type="InterPro" id="IPR032781">
    <property type="entry name" value="ABC_tran_Xtn"/>
</dbReference>
<dbReference type="KEGG" id="ggr:HKW67_02980"/>
<evidence type="ECO:0000256" key="2">
    <source>
        <dbReference type="ARBA" id="ARBA00022737"/>
    </source>
</evidence>
<dbReference type="InterPro" id="IPR003439">
    <property type="entry name" value="ABC_transporter-like_ATP-bd"/>
</dbReference>
<dbReference type="PANTHER" id="PTHR42855">
    <property type="entry name" value="ABC TRANSPORTER ATP-BINDING SUBUNIT"/>
    <property type="match status" value="1"/>
</dbReference>
<sequence>MSLVSLQDVSVAFGGPPVLNHADFAIERGERVCLLGRNGAGKSTFMKVLDGTQVPDSGAVVKLGGVTMARLDQEMPLALTGSMFEVVAEGLGDRGRLLTEYHAASIRVSTDHSDAALRELDRLHRALDSADAWQLHIRVETVLEHLALDPEARIEQASGGRTRQALLARALVCEPDLILLDEPTNHLDIEAIEWMEEYLTSRGLTLIFVTHDRAFLRRVATRIVELDRGRLVDFGTDYDTYLERKDAMLASEAKSWEEFDKRLAKEEVWIRTGIQARRTRNEGRVRGLEALRVERSQRRERVGTTRAQTQDAERSGRMVIEANAISFNHGTKPIVSELTATIMRGDRVGLVGPNGCGKTTLIKLLLGELTPQSGSIRHGTNLEIAYFDQRREQLDPERSVFDSIADGAEFVSVGGQQRHVNGYLQDFLFTPDRARTPVRALSGGERNRLLLARLFTRSFNVLVLDEPTNDLDIETLDVLEALLAGFTGTLLLVSHDRAFLDAVVSSTLVFEGKGVIREYVGGYTDWLRQRPAPVVVTASPPKRVEVPSTVKPKKRKLSYKETQELAALPDRISASEQELEQGYVSLADPAVVRDPGALGAVRSRVAELESAIPAMMARWEELETIASE</sequence>
<keyword evidence="5 11" id="KW-0378">Hydrolase</keyword>
<dbReference type="EMBL" id="CP053085">
    <property type="protein sequence ID" value="QJR34553.1"/>
    <property type="molecule type" value="Genomic_DNA"/>
</dbReference>
<feature type="binding site" evidence="11">
    <location>
        <begin position="36"/>
        <end position="43"/>
    </location>
    <ligand>
        <name>ATP</name>
        <dbReference type="ChEBI" id="CHEBI:30616"/>
        <label>1</label>
    </ligand>
</feature>
<comment type="catalytic activity">
    <reaction evidence="9 11">
        <text>ATP + H2O = ADP + phosphate + H(+)</text>
        <dbReference type="Rhea" id="RHEA:13065"/>
        <dbReference type="ChEBI" id="CHEBI:15377"/>
        <dbReference type="ChEBI" id="CHEBI:15378"/>
        <dbReference type="ChEBI" id="CHEBI:30616"/>
        <dbReference type="ChEBI" id="CHEBI:43474"/>
        <dbReference type="ChEBI" id="CHEBI:456216"/>
    </reaction>
</comment>
<dbReference type="FunFam" id="3.40.50.300:FF:000011">
    <property type="entry name" value="Putative ABC transporter ATP-binding component"/>
    <property type="match status" value="1"/>
</dbReference>
<evidence type="ECO:0000256" key="11">
    <source>
        <dbReference type="HAMAP-Rule" id="MF_00848"/>
    </source>
</evidence>
<dbReference type="GO" id="GO:0006281">
    <property type="term" value="P:DNA repair"/>
    <property type="evidence" value="ECO:0007669"/>
    <property type="project" value="UniProtKB-KW"/>
</dbReference>
<dbReference type="InterPro" id="IPR032524">
    <property type="entry name" value="ABC_tran_C"/>
</dbReference>